<dbReference type="RefSeq" id="WP_139150410.1">
    <property type="nucleotide sequence ID" value="NZ_FNKI01000004.1"/>
</dbReference>
<dbReference type="Proteomes" id="UP000199592">
    <property type="component" value="Unassembled WGS sequence"/>
</dbReference>
<reference evidence="2" key="1">
    <citation type="submission" date="2016-10" db="EMBL/GenBank/DDBJ databases">
        <authorList>
            <person name="Varghese N."/>
            <person name="Submissions S."/>
        </authorList>
    </citation>
    <scope>NUCLEOTIDE SEQUENCE [LARGE SCALE GENOMIC DNA]</scope>
    <source>
        <strain evidence="2">DSM 25030</strain>
    </source>
</reference>
<proteinExistence type="predicted"/>
<name>A0A1H2YA95_9FLAO</name>
<gene>
    <name evidence="1" type="ORF">SAMN04487892_2971</name>
</gene>
<evidence type="ECO:0000313" key="2">
    <source>
        <dbReference type="Proteomes" id="UP000199592"/>
    </source>
</evidence>
<dbReference type="EMBL" id="FNMY01000005">
    <property type="protein sequence ID" value="SDX01584.1"/>
    <property type="molecule type" value="Genomic_DNA"/>
</dbReference>
<evidence type="ECO:0000313" key="1">
    <source>
        <dbReference type="EMBL" id="SDX01584.1"/>
    </source>
</evidence>
<dbReference type="OrthoDB" id="1431622at2"/>
<protein>
    <submittedName>
        <fullName evidence="1">Uncharacterized protein</fullName>
    </submittedName>
</protein>
<dbReference type="AlphaFoldDB" id="A0A1H2YA95"/>
<keyword evidence="2" id="KW-1185">Reference proteome</keyword>
<organism evidence="1 2">
    <name type="scientific">Flagellimonas zhangzhouensis</name>
    <dbReference type="NCBI Taxonomy" id="1073328"/>
    <lineage>
        <taxon>Bacteria</taxon>
        <taxon>Pseudomonadati</taxon>
        <taxon>Bacteroidota</taxon>
        <taxon>Flavobacteriia</taxon>
        <taxon>Flavobacteriales</taxon>
        <taxon>Flavobacteriaceae</taxon>
        <taxon>Flagellimonas</taxon>
    </lineage>
</organism>
<dbReference type="STRING" id="1073328.SAMN05216294_3050"/>
<sequence>MTNQGNIEKLHENLQAWRSHLLFVSDEMKFIEKLLHSYLFEPRTPKQFKRWEQFNIDFEKCRGHKDTLVQKIMENEKCLGGVLECASDKHDNHYSEKYEVLKTEILQFVETYQDLKTGIYDYAGLVLKKKKPITNV</sequence>
<accession>A0A1H2YA95</accession>